<reference evidence="2" key="1">
    <citation type="submission" date="2014-10" db="EMBL/GenBank/DDBJ databases">
        <title>Genome sequencing of Vitellibacter sp. D-24.</title>
        <authorList>
            <person name="Thevarajoo S."/>
            <person name="Selvaratnam C."/>
            <person name="Goh K.M."/>
            <person name="Chong C.S."/>
        </authorList>
    </citation>
    <scope>NUCLEOTIDE SEQUENCE [LARGE SCALE GENOMIC DNA]</scope>
    <source>
        <strain evidence="2">D-24</strain>
    </source>
</reference>
<feature type="non-terminal residue" evidence="1">
    <location>
        <position position="1"/>
    </location>
</feature>
<evidence type="ECO:0000313" key="1">
    <source>
        <dbReference type="EMBL" id="KXN97827.1"/>
    </source>
</evidence>
<sequence>STPEVTRADEAHVVWTVSSTAYLRNLDRDDLRSECIAVHYQSPPKKTDNGTSIGLTMPVLIVSLYSAEPRVVADRVAAILNKHWDDEL</sequence>
<protein>
    <submittedName>
        <fullName evidence="1">Uncharacterized protein</fullName>
    </submittedName>
</protein>
<dbReference type="Proteomes" id="UP000070138">
    <property type="component" value="Unassembled WGS sequence"/>
</dbReference>
<reference evidence="1 2" key="2">
    <citation type="journal article" date="2016" name="Int. J. Syst. Evol. Microbiol.">
        <title>Vitellibacter aquimaris sp. nov., a marine bacterium isolated from seawater.</title>
        <authorList>
            <person name="Thevarajoo S."/>
            <person name="Selvaratnam C."/>
            <person name="Goh K.M."/>
            <person name="Hong K.W."/>
            <person name="Chan X.Y."/>
            <person name="Chan K.G."/>
            <person name="Chong C.S."/>
        </authorList>
    </citation>
    <scope>NUCLEOTIDE SEQUENCE [LARGE SCALE GENOMIC DNA]</scope>
    <source>
        <strain evidence="1 2">D-24</strain>
    </source>
</reference>
<dbReference type="AlphaFoldDB" id="A0A137REA8"/>
<keyword evidence="2" id="KW-1185">Reference proteome</keyword>
<name>A0A137REA8_9FLAO</name>
<comment type="caution">
    <text evidence="1">The sequence shown here is derived from an EMBL/GenBank/DDBJ whole genome shotgun (WGS) entry which is preliminary data.</text>
</comment>
<dbReference type="EMBL" id="JRWG01000040">
    <property type="protein sequence ID" value="KXN97827.1"/>
    <property type="molecule type" value="Genomic_DNA"/>
</dbReference>
<gene>
    <name evidence="1" type="ORF">LS48_14675</name>
</gene>
<proteinExistence type="predicted"/>
<accession>A0A137REA8</accession>
<evidence type="ECO:0000313" key="2">
    <source>
        <dbReference type="Proteomes" id="UP000070138"/>
    </source>
</evidence>
<dbReference type="OrthoDB" id="7452689at2"/>
<organism evidence="1 2">
    <name type="scientific">Aequorivita aquimaris</name>
    <dbReference type="NCBI Taxonomy" id="1548749"/>
    <lineage>
        <taxon>Bacteria</taxon>
        <taxon>Pseudomonadati</taxon>
        <taxon>Bacteroidota</taxon>
        <taxon>Flavobacteriia</taxon>
        <taxon>Flavobacteriales</taxon>
        <taxon>Flavobacteriaceae</taxon>
        <taxon>Aequorivita</taxon>
    </lineage>
</organism>
<dbReference type="RefSeq" id="WP_157881743.1">
    <property type="nucleotide sequence ID" value="NZ_JRWG01000040.1"/>
</dbReference>